<organism evidence="2 3">
    <name type="scientific">Tubulinosema ratisbonensis</name>
    <dbReference type="NCBI Taxonomy" id="291195"/>
    <lineage>
        <taxon>Eukaryota</taxon>
        <taxon>Fungi</taxon>
        <taxon>Fungi incertae sedis</taxon>
        <taxon>Microsporidia</taxon>
        <taxon>Tubulinosematoidea</taxon>
        <taxon>Tubulinosematidae</taxon>
        <taxon>Tubulinosema</taxon>
    </lineage>
</organism>
<dbReference type="VEuPathDB" id="MicrosporidiaDB:TUBRATIS_20510"/>
<dbReference type="Gene3D" id="3.30.780.10">
    <property type="entry name" value="SUI1-like domain"/>
    <property type="match status" value="1"/>
</dbReference>
<evidence type="ECO:0000313" key="2">
    <source>
        <dbReference type="EMBL" id="RVD91500.1"/>
    </source>
</evidence>
<dbReference type="PROSITE" id="PS50296">
    <property type="entry name" value="SUI1"/>
    <property type="match status" value="1"/>
</dbReference>
<evidence type="ECO:0000313" key="3">
    <source>
        <dbReference type="Proteomes" id="UP000282876"/>
    </source>
</evidence>
<dbReference type="EMBL" id="RCSS01000505">
    <property type="protein sequence ID" value="RVD91500.1"/>
    <property type="molecule type" value="Genomic_DNA"/>
</dbReference>
<accession>A0A437AK31</accession>
<dbReference type="AlphaFoldDB" id="A0A437AK31"/>
<protein>
    <submittedName>
        <fullName evidence="2">Translation initiation factor SUI1</fullName>
    </submittedName>
</protein>
<dbReference type="InterPro" id="IPR036877">
    <property type="entry name" value="SUI1_dom_sf"/>
</dbReference>
<keyword evidence="2" id="KW-0648">Protein biosynthesis</keyword>
<dbReference type="Proteomes" id="UP000282876">
    <property type="component" value="Unassembled WGS sequence"/>
</dbReference>
<dbReference type="GO" id="GO:0003743">
    <property type="term" value="F:translation initiation factor activity"/>
    <property type="evidence" value="ECO:0007669"/>
    <property type="project" value="UniProtKB-KW"/>
</dbReference>
<gene>
    <name evidence="2" type="ORF">TUBRATIS_20510</name>
</gene>
<sequence>MQENEEVADKQNTLHVRICQQPSRRYLTVVEGIPEDKCPLITGTLKKKLACRGKHLKDKGAVEFSGDHSFNIKLLLKEILPEFEVIIHGKK</sequence>
<dbReference type="Pfam" id="PF01253">
    <property type="entry name" value="SUI1"/>
    <property type="match status" value="1"/>
</dbReference>
<dbReference type="OrthoDB" id="2186626at2759"/>
<keyword evidence="3" id="KW-1185">Reference proteome</keyword>
<dbReference type="STRING" id="291195.A0A437AK31"/>
<keyword evidence="2" id="KW-0396">Initiation factor</keyword>
<comment type="caution">
    <text evidence="2">The sequence shown here is derived from an EMBL/GenBank/DDBJ whole genome shotgun (WGS) entry which is preliminary data.</text>
</comment>
<dbReference type="InterPro" id="IPR001950">
    <property type="entry name" value="SUI1"/>
</dbReference>
<dbReference type="SUPFAM" id="SSF55159">
    <property type="entry name" value="eIF1-like"/>
    <property type="match status" value="1"/>
</dbReference>
<evidence type="ECO:0000259" key="1">
    <source>
        <dbReference type="PROSITE" id="PS50296"/>
    </source>
</evidence>
<reference evidence="2 3" key="1">
    <citation type="submission" date="2018-10" db="EMBL/GenBank/DDBJ databases">
        <title>Draft genome sequence of the microsporidian Tubulinosema ratisbonensis.</title>
        <authorList>
            <person name="Polonais V."/>
            <person name="Peyretaillade E."/>
            <person name="Niehus S."/>
            <person name="Wawrzyniak I."/>
            <person name="Franchet A."/>
            <person name="Gaspin C."/>
            <person name="Reichstadt M."/>
            <person name="Belser C."/>
            <person name="Labadie K."/>
            <person name="Delbac F."/>
            <person name="Ferrandon D."/>
        </authorList>
    </citation>
    <scope>NUCLEOTIDE SEQUENCE [LARGE SCALE GENOMIC DNA]</scope>
    <source>
        <strain evidence="2 3">Franzen</strain>
    </source>
</reference>
<name>A0A437AK31_9MICR</name>
<feature type="domain" description="SUI1" evidence="1">
    <location>
        <begin position="14"/>
        <end position="80"/>
    </location>
</feature>
<proteinExistence type="predicted"/>